<gene>
    <name evidence="1" type="ORF">FCULG_00004334</name>
</gene>
<reference evidence="1 2" key="1">
    <citation type="submission" date="2018-02" db="EMBL/GenBank/DDBJ databases">
        <title>Fusarium culmorum secondary metabolites in fungal-bacterial-plant interactions.</title>
        <authorList>
            <person name="Schmidt R."/>
        </authorList>
    </citation>
    <scope>NUCLEOTIDE SEQUENCE [LARGE SCALE GENOMIC DNA]</scope>
    <source>
        <strain evidence="1 2">PV</strain>
    </source>
</reference>
<name>A0A2T4HA31_FUSCU</name>
<evidence type="ECO:0000313" key="2">
    <source>
        <dbReference type="Proteomes" id="UP000241587"/>
    </source>
</evidence>
<dbReference type="AlphaFoldDB" id="A0A2T4HA31"/>
<dbReference type="Proteomes" id="UP000241587">
    <property type="component" value="Unassembled WGS sequence"/>
</dbReference>
<dbReference type="OrthoDB" id="3932329at2759"/>
<accession>A0A2T4HA31</accession>
<dbReference type="EMBL" id="PVEM01000001">
    <property type="protein sequence ID" value="PTD12662.1"/>
    <property type="molecule type" value="Genomic_DNA"/>
</dbReference>
<proteinExistence type="predicted"/>
<protein>
    <submittedName>
        <fullName evidence="1">Uncharacterized protein</fullName>
    </submittedName>
</protein>
<evidence type="ECO:0000313" key="1">
    <source>
        <dbReference type="EMBL" id="PTD12662.1"/>
    </source>
</evidence>
<organism evidence="1 2">
    <name type="scientific">Fusarium culmorum</name>
    <dbReference type="NCBI Taxonomy" id="5516"/>
    <lineage>
        <taxon>Eukaryota</taxon>
        <taxon>Fungi</taxon>
        <taxon>Dikarya</taxon>
        <taxon>Ascomycota</taxon>
        <taxon>Pezizomycotina</taxon>
        <taxon>Sordariomycetes</taxon>
        <taxon>Hypocreomycetidae</taxon>
        <taxon>Hypocreales</taxon>
        <taxon>Nectriaceae</taxon>
        <taxon>Fusarium</taxon>
    </lineage>
</organism>
<dbReference type="OMA" id="YVYCTIC"/>
<comment type="caution">
    <text evidence="1">The sequence shown here is derived from an EMBL/GenBank/DDBJ whole genome shotgun (WGS) entry which is preliminary data.</text>
</comment>
<sequence>MSPNPDYVYCTICGMALDDGTVVLAGPYWPTYDAIPLETSNLGVIRYAAEVDHYPGKLFLLPSREEVYPQHPYHIDYQSDKQWDTAKAKMYMGIHAACDNLAQRALESVSNNKIVTISDLWFTLERRCASYLEQRLLERPSPTDMNYVPPITNNSPGQPLSLGFERYYVPVYCMEKWGDEWEGWWDEDPIKIIDLTSKLLSNLERLDGSSIQFSTEASSEQISDHVDNFFRDTKLFLKGDSNISQSIWKEIFLQIPFLWDLDVEAVNIKTDSDAGDGEKWNWEKLTRQVMSSPHAPPPDAASYRDEGVWSYNDVGLDVPDGFANRRRIWQILEDMSPNDVQAGIVAADTYTRTTKWVVYAGASKESLSKVGEVARTGFETKYSLPSGSEWVKVGAFAGDDHLRNSSVVPVTK</sequence>
<keyword evidence="2" id="KW-1185">Reference proteome</keyword>